<evidence type="ECO:0000259" key="2">
    <source>
        <dbReference type="PROSITE" id="PS50846"/>
    </source>
</evidence>
<dbReference type="AlphaFoldDB" id="A0AAQ3PG34"/>
<name>A0AAQ3PG34_PASNO</name>
<protein>
    <recommendedName>
        <fullName evidence="2">HMA domain-containing protein</fullName>
    </recommendedName>
</protein>
<dbReference type="PANTHER" id="PTHR46932">
    <property type="entry name" value="HEAVY METAL-ASSOCIATED ISOPRENYLATED PLANT PROTEIN 47"/>
    <property type="match status" value="1"/>
</dbReference>
<feature type="region of interest" description="Disordered" evidence="1">
    <location>
        <begin position="128"/>
        <end position="186"/>
    </location>
</feature>
<proteinExistence type="predicted"/>
<dbReference type="PROSITE" id="PS50846">
    <property type="entry name" value="HMA_2"/>
    <property type="match status" value="1"/>
</dbReference>
<dbReference type="EMBL" id="CP144745">
    <property type="protein sequence ID" value="WVZ50399.1"/>
    <property type="molecule type" value="Genomic_DNA"/>
</dbReference>
<organism evidence="3 4">
    <name type="scientific">Paspalum notatum var. saurae</name>
    <dbReference type="NCBI Taxonomy" id="547442"/>
    <lineage>
        <taxon>Eukaryota</taxon>
        <taxon>Viridiplantae</taxon>
        <taxon>Streptophyta</taxon>
        <taxon>Embryophyta</taxon>
        <taxon>Tracheophyta</taxon>
        <taxon>Spermatophyta</taxon>
        <taxon>Magnoliopsida</taxon>
        <taxon>Liliopsida</taxon>
        <taxon>Poales</taxon>
        <taxon>Poaceae</taxon>
        <taxon>PACMAD clade</taxon>
        <taxon>Panicoideae</taxon>
        <taxon>Andropogonodae</taxon>
        <taxon>Paspaleae</taxon>
        <taxon>Paspalinae</taxon>
        <taxon>Paspalum</taxon>
    </lineage>
</organism>
<feature type="domain" description="HMA" evidence="2">
    <location>
        <begin position="53"/>
        <end position="122"/>
    </location>
</feature>
<dbReference type="Gene3D" id="3.30.70.100">
    <property type="match status" value="1"/>
</dbReference>
<reference evidence="3 4" key="1">
    <citation type="submission" date="2024-02" db="EMBL/GenBank/DDBJ databases">
        <title>High-quality chromosome-scale genome assembly of Pensacola bahiagrass (Paspalum notatum Flugge var. saurae).</title>
        <authorList>
            <person name="Vega J.M."/>
            <person name="Podio M."/>
            <person name="Orjuela J."/>
            <person name="Siena L.A."/>
            <person name="Pessino S.C."/>
            <person name="Combes M.C."/>
            <person name="Mariac C."/>
            <person name="Albertini E."/>
            <person name="Pupilli F."/>
            <person name="Ortiz J.P.A."/>
            <person name="Leblanc O."/>
        </authorList>
    </citation>
    <scope>NUCLEOTIDE SEQUENCE [LARGE SCALE GENOMIC DNA]</scope>
    <source>
        <strain evidence="3">R1</strain>
        <tissue evidence="3">Leaf</tissue>
    </source>
</reference>
<keyword evidence="4" id="KW-1185">Reference proteome</keyword>
<dbReference type="InterPro" id="IPR006121">
    <property type="entry name" value="HMA_dom"/>
</dbReference>
<evidence type="ECO:0000313" key="4">
    <source>
        <dbReference type="Proteomes" id="UP001341281"/>
    </source>
</evidence>
<dbReference type="PANTHER" id="PTHR46932:SF20">
    <property type="entry name" value="HMA DOMAIN-CONTAINING PROTEIN"/>
    <property type="match status" value="1"/>
</dbReference>
<evidence type="ECO:0000256" key="1">
    <source>
        <dbReference type="SAM" id="MobiDB-lite"/>
    </source>
</evidence>
<feature type="compositionally biased region" description="Polar residues" evidence="1">
    <location>
        <begin position="158"/>
        <end position="168"/>
    </location>
</feature>
<sequence>MSQSGDGAEGEGGSRDADGDHSAAPPVAGRGSGGRRPDVAADFYGKCYSLLLQQKIVLKVSMSCERCRSMAMTLVAKSDGISSVAITGDGKDRLEVVGAGIDAICLLKCLRNKLGQAELMQIEIVKQQQKTVEPSEEGQERMGDGNPGGVVSGAARQQGRSHSSSEVTGQDKPEDDKVGARKSKKGWPMMACRVLWRQLRRGNKSVAAKKAQRR</sequence>
<feature type="compositionally biased region" description="Basic and acidic residues" evidence="1">
    <location>
        <begin position="12"/>
        <end position="21"/>
    </location>
</feature>
<accession>A0AAQ3PG34</accession>
<dbReference type="Proteomes" id="UP001341281">
    <property type="component" value="Chromosome 01"/>
</dbReference>
<feature type="compositionally biased region" description="Basic and acidic residues" evidence="1">
    <location>
        <begin position="169"/>
        <end position="179"/>
    </location>
</feature>
<gene>
    <name evidence="3" type="ORF">U9M48_001652</name>
</gene>
<dbReference type="GO" id="GO:0046872">
    <property type="term" value="F:metal ion binding"/>
    <property type="evidence" value="ECO:0007669"/>
    <property type="project" value="InterPro"/>
</dbReference>
<dbReference type="InterPro" id="IPR042885">
    <property type="entry name" value="HIPP47/16"/>
</dbReference>
<evidence type="ECO:0000313" key="3">
    <source>
        <dbReference type="EMBL" id="WVZ50399.1"/>
    </source>
</evidence>
<feature type="region of interest" description="Disordered" evidence="1">
    <location>
        <begin position="1"/>
        <end position="35"/>
    </location>
</feature>